<feature type="region of interest" description="Disordered" evidence="1">
    <location>
        <begin position="132"/>
        <end position="151"/>
    </location>
</feature>
<protein>
    <submittedName>
        <fullName evidence="2">Uncharacterized protein</fullName>
    </submittedName>
</protein>
<reference evidence="2" key="1">
    <citation type="journal article" date="2020" name="Stud. Mycol.">
        <title>101 Dothideomycetes genomes: a test case for predicting lifestyles and emergence of pathogens.</title>
        <authorList>
            <person name="Haridas S."/>
            <person name="Albert R."/>
            <person name="Binder M."/>
            <person name="Bloem J."/>
            <person name="Labutti K."/>
            <person name="Salamov A."/>
            <person name="Andreopoulos B."/>
            <person name="Baker S."/>
            <person name="Barry K."/>
            <person name="Bills G."/>
            <person name="Bluhm B."/>
            <person name="Cannon C."/>
            <person name="Castanera R."/>
            <person name="Culley D."/>
            <person name="Daum C."/>
            <person name="Ezra D."/>
            <person name="Gonzalez J."/>
            <person name="Henrissat B."/>
            <person name="Kuo A."/>
            <person name="Liang C."/>
            <person name="Lipzen A."/>
            <person name="Lutzoni F."/>
            <person name="Magnuson J."/>
            <person name="Mondo S."/>
            <person name="Nolan M."/>
            <person name="Ohm R."/>
            <person name="Pangilinan J."/>
            <person name="Park H.-J."/>
            <person name="Ramirez L."/>
            <person name="Alfaro M."/>
            <person name="Sun H."/>
            <person name="Tritt A."/>
            <person name="Yoshinaga Y."/>
            <person name="Zwiers L.-H."/>
            <person name="Turgeon B."/>
            <person name="Goodwin S."/>
            <person name="Spatafora J."/>
            <person name="Crous P."/>
            <person name="Grigoriev I."/>
        </authorList>
    </citation>
    <scope>NUCLEOTIDE SEQUENCE</scope>
    <source>
        <strain evidence="2">CBS 627.86</strain>
    </source>
</reference>
<keyword evidence="3" id="KW-1185">Reference proteome</keyword>
<gene>
    <name evidence="2" type="ORF">BDV96DRAFT_159500</name>
</gene>
<evidence type="ECO:0000256" key="1">
    <source>
        <dbReference type="SAM" id="MobiDB-lite"/>
    </source>
</evidence>
<dbReference type="Proteomes" id="UP000799770">
    <property type="component" value="Unassembled WGS sequence"/>
</dbReference>
<sequence length="151" mass="17906">MLRRVDVCHREIQPVWIFSRFYPYPLSSFPRKLVAVKVCQSSQSFSSFEDFRRSIQSPFIIYPTITSLFLERPSLPNLRILTFKKEILILFRGIAYFSIPTRWNLDRAMKSVEVYVWTWVLSEIRCMLHSQSTPTSSDRFSERNATARIQT</sequence>
<dbReference type="AlphaFoldDB" id="A0A6A5Z0I5"/>
<evidence type="ECO:0000313" key="2">
    <source>
        <dbReference type="EMBL" id="KAF2112357.1"/>
    </source>
</evidence>
<evidence type="ECO:0000313" key="3">
    <source>
        <dbReference type="Proteomes" id="UP000799770"/>
    </source>
</evidence>
<dbReference type="EMBL" id="ML977331">
    <property type="protein sequence ID" value="KAF2112357.1"/>
    <property type="molecule type" value="Genomic_DNA"/>
</dbReference>
<accession>A0A6A5Z0I5</accession>
<organism evidence="2 3">
    <name type="scientific">Lophiotrema nucula</name>
    <dbReference type="NCBI Taxonomy" id="690887"/>
    <lineage>
        <taxon>Eukaryota</taxon>
        <taxon>Fungi</taxon>
        <taxon>Dikarya</taxon>
        <taxon>Ascomycota</taxon>
        <taxon>Pezizomycotina</taxon>
        <taxon>Dothideomycetes</taxon>
        <taxon>Pleosporomycetidae</taxon>
        <taxon>Pleosporales</taxon>
        <taxon>Lophiotremataceae</taxon>
        <taxon>Lophiotrema</taxon>
    </lineage>
</organism>
<proteinExistence type="predicted"/>
<name>A0A6A5Z0I5_9PLEO</name>